<feature type="region of interest" description="Disordered" evidence="4">
    <location>
        <begin position="803"/>
        <end position="881"/>
    </location>
</feature>
<dbReference type="SUPFAM" id="SSF54928">
    <property type="entry name" value="RNA-binding domain, RBD"/>
    <property type="match status" value="1"/>
</dbReference>
<accession>A0A8B7YQ03</accession>
<feature type="region of interest" description="Disordered" evidence="4">
    <location>
        <begin position="945"/>
        <end position="1015"/>
    </location>
</feature>
<feature type="compositionally biased region" description="Basic and acidic residues" evidence="4">
    <location>
        <begin position="1366"/>
        <end position="1498"/>
    </location>
</feature>
<feature type="coiled-coil region" evidence="3">
    <location>
        <begin position="190"/>
        <end position="224"/>
    </location>
</feature>
<feature type="compositionally biased region" description="Polar residues" evidence="4">
    <location>
        <begin position="1641"/>
        <end position="1678"/>
    </location>
</feature>
<feature type="domain" description="CID" evidence="6">
    <location>
        <begin position="1"/>
        <end position="139"/>
    </location>
</feature>
<dbReference type="SMART" id="SM00582">
    <property type="entry name" value="RPR"/>
    <property type="match status" value="1"/>
</dbReference>
<feature type="compositionally biased region" description="Pro residues" evidence="4">
    <location>
        <begin position="830"/>
        <end position="847"/>
    </location>
</feature>
<feature type="region of interest" description="Disordered" evidence="4">
    <location>
        <begin position="1167"/>
        <end position="1713"/>
    </location>
</feature>
<dbReference type="OrthoDB" id="79367at2759"/>
<protein>
    <submittedName>
        <fullName evidence="8">Splicing factor, arginine/serine-rich 15-like isoform X1</fullName>
    </submittedName>
</protein>
<feature type="region of interest" description="Disordered" evidence="4">
    <location>
        <begin position="257"/>
        <end position="304"/>
    </location>
</feature>
<dbReference type="InterPro" id="IPR008942">
    <property type="entry name" value="ENTH_VHS"/>
</dbReference>
<dbReference type="SMART" id="SM00360">
    <property type="entry name" value="RRM"/>
    <property type="match status" value="1"/>
</dbReference>
<evidence type="ECO:0000256" key="3">
    <source>
        <dbReference type="SAM" id="Coils"/>
    </source>
</evidence>
<feature type="compositionally biased region" description="Basic and acidic residues" evidence="4">
    <location>
        <begin position="1295"/>
        <end position="1307"/>
    </location>
</feature>
<feature type="compositionally biased region" description="Basic and acidic residues" evidence="4">
    <location>
        <begin position="1265"/>
        <end position="1277"/>
    </location>
</feature>
<feature type="region of interest" description="Disordered" evidence="4">
    <location>
        <begin position="363"/>
        <end position="549"/>
    </location>
</feature>
<dbReference type="PANTHER" id="PTHR23140">
    <property type="entry name" value="RNA PROCESSING PROTEIN LD23810P"/>
    <property type="match status" value="1"/>
</dbReference>
<dbReference type="PROSITE" id="PS51391">
    <property type="entry name" value="CID"/>
    <property type="match status" value="1"/>
</dbReference>
<feature type="compositionally biased region" description="Polar residues" evidence="4">
    <location>
        <begin position="1500"/>
        <end position="1509"/>
    </location>
</feature>
<dbReference type="CDD" id="cd16983">
    <property type="entry name" value="CID_SCAF8_like"/>
    <property type="match status" value="1"/>
</dbReference>
<dbReference type="Pfam" id="PF04818">
    <property type="entry name" value="CID"/>
    <property type="match status" value="1"/>
</dbReference>
<evidence type="ECO:0000259" key="5">
    <source>
        <dbReference type="PROSITE" id="PS50102"/>
    </source>
</evidence>
<dbReference type="GO" id="GO:0005634">
    <property type="term" value="C:nucleus"/>
    <property type="evidence" value="ECO:0007669"/>
    <property type="project" value="TreeGrafter"/>
</dbReference>
<feature type="compositionally biased region" description="Low complexity" evidence="4">
    <location>
        <begin position="416"/>
        <end position="435"/>
    </location>
</feature>
<dbReference type="InterPro" id="IPR012677">
    <property type="entry name" value="Nucleotide-bd_a/b_plait_sf"/>
</dbReference>
<dbReference type="InterPro" id="IPR000504">
    <property type="entry name" value="RRM_dom"/>
</dbReference>
<dbReference type="Gene3D" id="1.25.40.90">
    <property type="match status" value="1"/>
</dbReference>
<feature type="region of interest" description="Disordered" evidence="4">
    <location>
        <begin position="320"/>
        <end position="340"/>
    </location>
</feature>
<evidence type="ECO:0000256" key="1">
    <source>
        <dbReference type="ARBA" id="ARBA00022884"/>
    </source>
</evidence>
<keyword evidence="7" id="KW-1185">Reference proteome</keyword>
<dbReference type="InterPro" id="IPR051485">
    <property type="entry name" value="SR-CTD_assoc_factor"/>
</dbReference>
<dbReference type="PANTHER" id="PTHR23140:SF4">
    <property type="entry name" value="PROTEIN CBR-NRD-1"/>
    <property type="match status" value="1"/>
</dbReference>
<feature type="compositionally biased region" description="Low complexity" evidence="4">
    <location>
        <begin position="1201"/>
        <end position="1216"/>
    </location>
</feature>
<feature type="compositionally biased region" description="Low complexity" evidence="4">
    <location>
        <begin position="363"/>
        <end position="374"/>
    </location>
</feature>
<feature type="compositionally biased region" description="Low complexity" evidence="4">
    <location>
        <begin position="809"/>
        <end position="829"/>
    </location>
</feature>
<feature type="compositionally biased region" description="Basic and acidic residues" evidence="4">
    <location>
        <begin position="523"/>
        <end position="549"/>
    </location>
</feature>
<feature type="compositionally biased region" description="Low complexity" evidence="4">
    <location>
        <begin position="263"/>
        <end position="283"/>
    </location>
</feature>
<dbReference type="SUPFAM" id="SSF48464">
    <property type="entry name" value="ENTH/VHS domain"/>
    <property type="match status" value="1"/>
</dbReference>
<feature type="compositionally biased region" description="Pro residues" evidence="4">
    <location>
        <begin position="389"/>
        <end position="398"/>
    </location>
</feature>
<organism evidence="7 8">
    <name type="scientific">Acanthaster planci</name>
    <name type="common">Crown-of-thorns starfish</name>
    <dbReference type="NCBI Taxonomy" id="133434"/>
    <lineage>
        <taxon>Eukaryota</taxon>
        <taxon>Metazoa</taxon>
        <taxon>Echinodermata</taxon>
        <taxon>Eleutherozoa</taxon>
        <taxon>Asterozoa</taxon>
        <taxon>Asteroidea</taxon>
        <taxon>Valvatacea</taxon>
        <taxon>Valvatida</taxon>
        <taxon>Acanthasteridae</taxon>
        <taxon>Acanthaster</taxon>
    </lineage>
</organism>
<dbReference type="GO" id="GO:0003723">
    <property type="term" value="F:RNA binding"/>
    <property type="evidence" value="ECO:0007669"/>
    <property type="project" value="UniProtKB-UniRule"/>
</dbReference>
<dbReference type="GeneID" id="110981475"/>
<dbReference type="Gene3D" id="3.30.70.330">
    <property type="match status" value="1"/>
</dbReference>
<dbReference type="PROSITE" id="PS50102">
    <property type="entry name" value="RRM"/>
    <property type="match status" value="1"/>
</dbReference>
<dbReference type="KEGG" id="aplc:110981475"/>
<feature type="compositionally biased region" description="Basic residues" evidence="4">
    <location>
        <begin position="455"/>
        <end position="522"/>
    </location>
</feature>
<keyword evidence="3" id="KW-0175">Coiled coil</keyword>
<dbReference type="Proteomes" id="UP000694845">
    <property type="component" value="Unplaced"/>
</dbReference>
<dbReference type="Pfam" id="PF00076">
    <property type="entry name" value="RRM_1"/>
    <property type="match status" value="1"/>
</dbReference>
<evidence type="ECO:0000256" key="4">
    <source>
        <dbReference type="SAM" id="MobiDB-lite"/>
    </source>
</evidence>
<reference evidence="8" key="1">
    <citation type="submission" date="2025-08" db="UniProtKB">
        <authorList>
            <consortium name="RefSeq"/>
        </authorList>
    </citation>
    <scope>IDENTIFICATION</scope>
</reference>
<feature type="compositionally biased region" description="Low complexity" evidence="4">
    <location>
        <begin position="854"/>
        <end position="863"/>
    </location>
</feature>
<name>A0A8B7YQ03_ACAPL</name>
<proteinExistence type="predicted"/>
<gene>
    <name evidence="8" type="primary">LOC110981475</name>
</gene>
<feature type="compositionally biased region" description="Polar residues" evidence="4">
    <location>
        <begin position="1537"/>
        <end position="1549"/>
    </location>
</feature>
<dbReference type="FunFam" id="1.25.40.90:FF:000004">
    <property type="entry name" value="splicing factor, arginine/serine-rich 15"/>
    <property type="match status" value="1"/>
</dbReference>
<feature type="region of interest" description="Disordered" evidence="4">
    <location>
        <begin position="1049"/>
        <end position="1081"/>
    </location>
</feature>
<feature type="compositionally biased region" description="Polar residues" evidence="4">
    <location>
        <begin position="1689"/>
        <end position="1706"/>
    </location>
</feature>
<evidence type="ECO:0000259" key="6">
    <source>
        <dbReference type="PROSITE" id="PS51391"/>
    </source>
</evidence>
<feature type="compositionally biased region" description="Basic and acidic residues" evidence="4">
    <location>
        <begin position="1315"/>
        <end position="1355"/>
    </location>
</feature>
<feature type="domain" description="RRM" evidence="5">
    <location>
        <begin position="561"/>
        <end position="633"/>
    </location>
</feature>
<keyword evidence="1 2" id="KW-0694">RNA-binding</keyword>
<evidence type="ECO:0000256" key="2">
    <source>
        <dbReference type="PROSITE-ProRule" id="PRU00176"/>
    </source>
</evidence>
<dbReference type="RefSeq" id="XP_022094762.1">
    <property type="nucleotide sequence ID" value="XM_022239070.1"/>
</dbReference>
<dbReference type="InterPro" id="IPR006569">
    <property type="entry name" value="CID_dom"/>
</dbReference>
<feature type="compositionally biased region" description="Pro residues" evidence="4">
    <location>
        <begin position="1187"/>
        <end position="1200"/>
    </location>
</feature>
<sequence>MDAVRLFNNELSSLYESKPPISRAKMTQVTKMAIKAIKFYKHVVQSVEKFIQKCRPEYKVPGLYVIDSIVRQSRHQFGPEKDVFAPRFAKNIVNTFQFLFKCPPEGRAKIVRVLNLWQKNSVFSADIIQPLLDMANPEKAAAVEATVATPAVPKHDKPDVKAWLSQATEPKGGKAEAPAKDDTLSTVQQILQQTQQQQIQQQQLQQLQQLQQQLEQQKQATDMSASGGNTGLVLDSHLVEQIQTLTAYLSTLTGKVAGGSGGSSSSSSSNNAAAGGSSSASNSKPVESSKPAVPTPVPAPSTEAKALGFNKALLDFDYGDEEEEETKETHPVAVPQPKASGMEPNVQAVQRLTEELKNAQSQQEFLRQQLRQQSGMPAMPPGYAKMMQPPEPEAPPEPAADVPAVKQDTADDEEMLQMQKLQQEAAAIEEQQQQRRSGRRHHENDDQEEGEIVSSHKRSRHRDRSRQRSRSRSPKRRRSRSRSRSRSGSRSRSRSKRKKRSRSRSRSRRSKRSRSRDRHERRRERDEEERRKEKEKREMEREREKKGLPPLKEKHLSVCTKTLWVGRLPKLGAETELRAYLEDFGPIAKVDLVPPRGCAYVCMENRLDAYKALERLRRGKMFGNSAKIAWAPGRGVKEYKQYNDFWEVEKGVTYIPWDHLPSEVDLNELSEGAAIDEDTLPPGMKLELPVEEVVEDTPAPGVTQPSQIIATAVESQPSPASIMIPGLSLVRPNMAQPLTTIDHAVPNTLQAMPIGARIPGPAPPTSSQPQAVVPPARPEMVRMPVFQTGMFPPFVGYSPQMPPPPGFRFPPGFQAPPTTANTPVSAVPPSGVPPPSLFPRGVPPPTSQPGLPGAPAVKAAATADSNKPSTSDDKPDFKIPGLGGDPVSIKTQESPSHLQGMPLIGVPRPGFPISGAALQRNMQQLGGTPTSLMGIHPGALPPGFSQDIRLGVQPPILRPPGPVTVSQPENSNSDPAKQAKNDEGRPSTSGANEKGDMGPPQGIFAVPKPPTSLPSKIKDYLGQRVPSPGMPIMPSKKDVDMREEKVPLTGANHLEGGSATGNPDQDKMGHRPPMSQEHVLPDGSRFPPGMRLMRPIIGIQGQPLIQRAVAPGFRMRLPGPGQQFAMQGQVIRIPNQGMQPGGPQLQMMGMRQIHPGMIGGSVRGMIPPQGIATSGGIHRPGGVAPPGGMPQPGGMPPPGGMLPQGSLQPPQGGIPPRGAMPPPTGVPPNSRLQAARGNQGGQQEAETREPFQPGMRGRPPQIEGGRVDSERNQDAVPERSGAGRSRWGPPVPPAAERDRMLPDRGRPAPEPLIGKGDKDFSERDVDMRERKWPERGWHDRDDRERGGIGMRDQDWRMPPGGPRGPDWSRDRDDRGFLRPDDRDIRRPDFGREWKRPGDRDMERDHFRPDLDRGREAERNLREREPDRGGFRDRDRDFGRGRDRDRERDFDRDSFRNRDRDRDRDWRDRDRERDRDRRDRRDDKPREGTKEQMADDKIVPQKSQQPLDSNPQQSPKPLLSPPPSAQTSTGILRKPSETAPQEATSKQQTPEAGGSALPVPAQAAPPVPAQDAPPVPAQAAPPRSPQFPGLPSAPKEEPTAAAAAPEPHKLNPLAEAFVPSGGEEPSKAKSPKGLYADVPDPVQSQTQSPQRAQVSESEQQNNGPMGSANNQVNLGNSLSEGKAKEVHSAENASQAATGQTDSGSAVNAQDKEST</sequence>
<evidence type="ECO:0000313" key="8">
    <source>
        <dbReference type="RefSeq" id="XP_022094762.1"/>
    </source>
</evidence>
<dbReference type="InterPro" id="IPR035979">
    <property type="entry name" value="RBD_domain_sf"/>
</dbReference>
<feature type="compositionally biased region" description="Pro residues" evidence="4">
    <location>
        <begin position="1562"/>
        <end position="1575"/>
    </location>
</feature>
<feature type="compositionally biased region" description="Polar residues" evidence="4">
    <location>
        <begin position="964"/>
        <end position="975"/>
    </location>
</feature>
<evidence type="ECO:0000313" key="7">
    <source>
        <dbReference type="Proteomes" id="UP000694845"/>
    </source>
</evidence>